<feature type="compositionally biased region" description="Basic and acidic residues" evidence="1">
    <location>
        <begin position="71"/>
        <end position="80"/>
    </location>
</feature>
<gene>
    <name evidence="3" type="ORF">VNI00_016279</name>
</gene>
<dbReference type="PROSITE" id="PS50097">
    <property type="entry name" value="BTB"/>
    <property type="match status" value="1"/>
</dbReference>
<feature type="compositionally biased region" description="Polar residues" evidence="1">
    <location>
        <begin position="1"/>
        <end position="15"/>
    </location>
</feature>
<dbReference type="SUPFAM" id="SSF54695">
    <property type="entry name" value="POZ domain"/>
    <property type="match status" value="1"/>
</dbReference>
<organism evidence="3 4">
    <name type="scientific">Paramarasmius palmivorus</name>
    <dbReference type="NCBI Taxonomy" id="297713"/>
    <lineage>
        <taxon>Eukaryota</taxon>
        <taxon>Fungi</taxon>
        <taxon>Dikarya</taxon>
        <taxon>Basidiomycota</taxon>
        <taxon>Agaricomycotina</taxon>
        <taxon>Agaricomycetes</taxon>
        <taxon>Agaricomycetidae</taxon>
        <taxon>Agaricales</taxon>
        <taxon>Marasmiineae</taxon>
        <taxon>Marasmiaceae</taxon>
        <taxon>Paramarasmius</taxon>
    </lineage>
</organism>
<protein>
    <recommendedName>
        <fullName evidence="2">BTB domain-containing protein</fullName>
    </recommendedName>
</protein>
<dbReference type="AlphaFoldDB" id="A0AAW0BDS2"/>
<dbReference type="Proteomes" id="UP001383192">
    <property type="component" value="Unassembled WGS sequence"/>
</dbReference>
<feature type="region of interest" description="Disordered" evidence="1">
    <location>
        <begin position="1"/>
        <end position="23"/>
    </location>
</feature>
<feature type="region of interest" description="Disordered" evidence="1">
    <location>
        <begin position="65"/>
        <end position="90"/>
    </location>
</feature>
<evidence type="ECO:0000313" key="4">
    <source>
        <dbReference type="Proteomes" id="UP001383192"/>
    </source>
</evidence>
<proteinExistence type="predicted"/>
<dbReference type="InterPro" id="IPR011333">
    <property type="entry name" value="SKP1/BTB/POZ_sf"/>
</dbReference>
<dbReference type="Gene3D" id="3.30.710.10">
    <property type="entry name" value="Potassium Channel Kv1.1, Chain A"/>
    <property type="match status" value="1"/>
</dbReference>
<reference evidence="3 4" key="1">
    <citation type="submission" date="2024-01" db="EMBL/GenBank/DDBJ databases">
        <title>A draft genome for a cacao thread blight-causing isolate of Paramarasmius palmivorus.</title>
        <authorList>
            <person name="Baruah I.K."/>
            <person name="Bukari Y."/>
            <person name="Amoako-Attah I."/>
            <person name="Meinhardt L.W."/>
            <person name="Bailey B.A."/>
            <person name="Cohen S.P."/>
        </authorList>
    </citation>
    <scope>NUCLEOTIDE SEQUENCE [LARGE SCALE GENOMIC DNA]</scope>
    <source>
        <strain evidence="3 4">GH-12</strain>
    </source>
</reference>
<sequence length="343" mass="38115">MANPQVSNQSTTPSYQPRLPIAVTEPFTDPNADIIFRTSDNADFHVHKCILSLVSPFFADMFSLPQPPTDKPSKGGKSDSAEAPSASSDRVIQVDENSLVLDRVLRYIYPSCDPQPWINVADIVPVLRIMLKYQMEHSKPFTRIIESLLSRPLELDESGVSSQTPSVTMGVLSVLYFFKDSLSREWLERAAKLVLRIPLKTLIGPLQCSQLEYLSARAYLDLLEYHKKCSEVIKSRSLPAWSDASDLVYECTNGAMTDGSRVPASAMLNSDAPRNSLTYLRGWYKEHPYTCAEWSSMAVLVTQGYCQGCSVCGKNPCPNRLKAIFRLVKAEVDAAISTVPVPL</sequence>
<feature type="domain" description="BTB" evidence="2">
    <location>
        <begin position="32"/>
        <end position="109"/>
    </location>
</feature>
<evidence type="ECO:0000259" key="2">
    <source>
        <dbReference type="PROSITE" id="PS50097"/>
    </source>
</evidence>
<dbReference type="EMBL" id="JAYKXP010000124">
    <property type="protein sequence ID" value="KAK7024428.1"/>
    <property type="molecule type" value="Genomic_DNA"/>
</dbReference>
<accession>A0AAW0BDS2</accession>
<name>A0AAW0BDS2_9AGAR</name>
<evidence type="ECO:0000313" key="3">
    <source>
        <dbReference type="EMBL" id="KAK7024428.1"/>
    </source>
</evidence>
<dbReference type="InterPro" id="IPR000210">
    <property type="entry name" value="BTB/POZ_dom"/>
</dbReference>
<keyword evidence="4" id="KW-1185">Reference proteome</keyword>
<comment type="caution">
    <text evidence="3">The sequence shown here is derived from an EMBL/GenBank/DDBJ whole genome shotgun (WGS) entry which is preliminary data.</text>
</comment>
<dbReference type="SMART" id="SM00225">
    <property type="entry name" value="BTB"/>
    <property type="match status" value="1"/>
</dbReference>
<dbReference type="CDD" id="cd18186">
    <property type="entry name" value="BTB_POZ_ZBTB_KLHL-like"/>
    <property type="match status" value="1"/>
</dbReference>
<evidence type="ECO:0000256" key="1">
    <source>
        <dbReference type="SAM" id="MobiDB-lite"/>
    </source>
</evidence>
<dbReference type="Pfam" id="PF00651">
    <property type="entry name" value="BTB"/>
    <property type="match status" value="1"/>
</dbReference>